<dbReference type="Pfam" id="PF08241">
    <property type="entry name" value="Methyltransf_11"/>
    <property type="match status" value="1"/>
</dbReference>
<proteinExistence type="predicted"/>
<organism evidence="2 3">
    <name type="scientific">Rothia dentocariosa</name>
    <dbReference type="NCBI Taxonomy" id="2047"/>
    <lineage>
        <taxon>Bacteria</taxon>
        <taxon>Bacillati</taxon>
        <taxon>Actinomycetota</taxon>
        <taxon>Actinomycetes</taxon>
        <taxon>Micrococcales</taxon>
        <taxon>Micrococcaceae</taxon>
        <taxon>Rothia</taxon>
    </lineage>
</organism>
<dbReference type="CDD" id="cd02440">
    <property type="entry name" value="AdoMet_MTases"/>
    <property type="match status" value="1"/>
</dbReference>
<sequence>MQSRYSSVYDNYFDDNSDYKLHLGAGPFCFPGWLNTDLHPQSDSIYELDASAKLPFDDCTFSVVFSEHLIEHMEYPSGARMLREVYRVLRPGGYVRFSTPDLHRLVGLLLHNNDNVRLSYVRLINHLFSDADDLNDPTFTINSVFYSHGHRFLYNEELLTKLYSNTGFKEIKRFDPLTSDIKDLCGLEKHGLLLGDERLNTFECMVIQARKPLDYVS</sequence>
<reference evidence="2 3" key="1">
    <citation type="submission" date="2018-12" db="EMBL/GenBank/DDBJ databases">
        <authorList>
            <consortium name="Pathogen Informatics"/>
        </authorList>
    </citation>
    <scope>NUCLEOTIDE SEQUENCE [LARGE SCALE GENOMIC DNA]</scope>
    <source>
        <strain evidence="2 3">NCTC10918</strain>
    </source>
</reference>
<dbReference type="InterPro" id="IPR013216">
    <property type="entry name" value="Methyltransf_11"/>
</dbReference>
<accession>A0A3S5C123</accession>
<dbReference type="Proteomes" id="UP000270988">
    <property type="component" value="Chromosome"/>
</dbReference>
<dbReference type="GO" id="GO:0008757">
    <property type="term" value="F:S-adenosylmethionine-dependent methyltransferase activity"/>
    <property type="evidence" value="ECO:0007669"/>
    <property type="project" value="InterPro"/>
</dbReference>
<feature type="domain" description="Methyltransferase type 11" evidence="1">
    <location>
        <begin position="46"/>
        <end position="96"/>
    </location>
</feature>
<dbReference type="SUPFAM" id="SSF53335">
    <property type="entry name" value="S-adenosyl-L-methionine-dependent methyltransferases"/>
    <property type="match status" value="1"/>
</dbReference>
<gene>
    <name evidence="2" type="ORF">NCTC10918_01102</name>
</gene>
<evidence type="ECO:0000259" key="1">
    <source>
        <dbReference type="Pfam" id="PF08241"/>
    </source>
</evidence>
<dbReference type="EMBL" id="LR134521">
    <property type="protein sequence ID" value="VEJ29831.1"/>
    <property type="molecule type" value="Genomic_DNA"/>
</dbReference>
<protein>
    <submittedName>
        <fullName evidence="2">Uncharacterized protein conserved in bacteria</fullName>
    </submittedName>
</protein>
<dbReference type="Gene3D" id="3.40.50.150">
    <property type="entry name" value="Vaccinia Virus protein VP39"/>
    <property type="match status" value="1"/>
</dbReference>
<dbReference type="AlphaFoldDB" id="A0A3S5C123"/>
<name>A0A3S5C123_9MICC</name>
<dbReference type="InterPro" id="IPR029063">
    <property type="entry name" value="SAM-dependent_MTases_sf"/>
</dbReference>
<evidence type="ECO:0000313" key="2">
    <source>
        <dbReference type="EMBL" id="VEJ29831.1"/>
    </source>
</evidence>
<evidence type="ECO:0000313" key="3">
    <source>
        <dbReference type="Proteomes" id="UP000270988"/>
    </source>
</evidence>